<protein>
    <submittedName>
        <fullName evidence="6">Uncharacterized protein LOC102805398</fullName>
    </submittedName>
</protein>
<dbReference type="RefSeq" id="XP_006822319.1">
    <property type="nucleotide sequence ID" value="XM_006822256.1"/>
</dbReference>
<evidence type="ECO:0000256" key="1">
    <source>
        <dbReference type="ARBA" id="ARBA00022737"/>
    </source>
</evidence>
<keyword evidence="3" id="KW-1133">Transmembrane helix</keyword>
<keyword evidence="3" id="KW-0472">Membrane</keyword>
<feature type="transmembrane region" description="Helical" evidence="3">
    <location>
        <begin position="239"/>
        <end position="264"/>
    </location>
</feature>
<organism evidence="5 6">
    <name type="scientific">Saccoglossus kowalevskii</name>
    <name type="common">Acorn worm</name>
    <dbReference type="NCBI Taxonomy" id="10224"/>
    <lineage>
        <taxon>Eukaryota</taxon>
        <taxon>Metazoa</taxon>
        <taxon>Hemichordata</taxon>
        <taxon>Enteropneusta</taxon>
        <taxon>Harrimaniidae</taxon>
        <taxon>Saccoglossus</taxon>
    </lineage>
</organism>
<dbReference type="Pfam" id="PF00041">
    <property type="entry name" value="fn3"/>
    <property type="match status" value="1"/>
</dbReference>
<dbReference type="InterPro" id="IPR003961">
    <property type="entry name" value="FN3_dom"/>
</dbReference>
<dbReference type="GeneID" id="102805398"/>
<dbReference type="SUPFAM" id="SSF49265">
    <property type="entry name" value="Fibronectin type III"/>
    <property type="match status" value="1"/>
</dbReference>
<feature type="non-terminal residue" evidence="6">
    <location>
        <position position="1"/>
    </location>
</feature>
<dbReference type="Proteomes" id="UP000694865">
    <property type="component" value="Unplaced"/>
</dbReference>
<dbReference type="PANTHER" id="PTHR24051:SF9">
    <property type="entry name" value="FIBRONECTIN TYPE-III DOMAIN-CONTAINING PROTEIN"/>
    <property type="match status" value="1"/>
</dbReference>
<keyword evidence="1" id="KW-0677">Repeat</keyword>
<keyword evidence="5" id="KW-1185">Reference proteome</keyword>
<dbReference type="PANTHER" id="PTHR24051">
    <property type="entry name" value="SUSHI DOMAIN-CONTAINING PROTEIN 1"/>
    <property type="match status" value="1"/>
</dbReference>
<dbReference type="Gene3D" id="2.60.40.10">
    <property type="entry name" value="Immunoglobulins"/>
    <property type="match status" value="1"/>
</dbReference>
<keyword evidence="2" id="KW-1015">Disulfide bond</keyword>
<dbReference type="CDD" id="cd00063">
    <property type="entry name" value="FN3"/>
    <property type="match status" value="1"/>
</dbReference>
<name>A0ABM0MQM8_SACKO</name>
<dbReference type="InterPro" id="IPR051622">
    <property type="entry name" value="R-tyr_protein_phosphatases"/>
</dbReference>
<proteinExistence type="predicted"/>
<gene>
    <name evidence="6" type="primary">LOC102805398</name>
</gene>
<dbReference type="InterPro" id="IPR013783">
    <property type="entry name" value="Ig-like_fold"/>
</dbReference>
<evidence type="ECO:0000313" key="6">
    <source>
        <dbReference type="RefSeq" id="XP_006822319.1"/>
    </source>
</evidence>
<dbReference type="PROSITE" id="PS50853">
    <property type="entry name" value="FN3"/>
    <property type="match status" value="1"/>
</dbReference>
<sequence>VSASTSVGEGECSDELNTMTTETIPRKPASIDVQSTTENSIRFTWTDPTIFSGYILQYRITYRSSESVYSTTVLESNDILIEGSIDTHTLEELPPGIDVSDILEESHKTTEPILLETKAIIGLRKPKLNTDIMTDTQLMSYIVVAEETRQKLKRDLEYNQYITASFPLNAIPDLLIVGDGMEYNDYINKPLTPGQQYVVYDGFTVNTTGEEVLMLHDRQLTSFTAGDNSNRFSEGENKIPMFIGGFAGGVVVTIVIGVLLLYLICRLKSRNKHKERIETHDIAHAGNESGEMRDYEDIHKKENNHYQDIRDVQENNYEQLKLNEYCNVAKSSMQT</sequence>
<evidence type="ECO:0000256" key="3">
    <source>
        <dbReference type="SAM" id="Phobius"/>
    </source>
</evidence>
<evidence type="ECO:0000256" key="2">
    <source>
        <dbReference type="ARBA" id="ARBA00023157"/>
    </source>
</evidence>
<reference evidence="6" key="1">
    <citation type="submission" date="2025-08" db="UniProtKB">
        <authorList>
            <consortium name="RefSeq"/>
        </authorList>
    </citation>
    <scope>IDENTIFICATION</scope>
    <source>
        <tissue evidence="6">Testes</tissue>
    </source>
</reference>
<feature type="domain" description="Fibronectin type-III" evidence="4">
    <location>
        <begin position="27"/>
        <end position="120"/>
    </location>
</feature>
<evidence type="ECO:0000313" key="5">
    <source>
        <dbReference type="Proteomes" id="UP000694865"/>
    </source>
</evidence>
<keyword evidence="3" id="KW-0812">Transmembrane</keyword>
<accession>A0ABM0MQM8</accession>
<dbReference type="InterPro" id="IPR036116">
    <property type="entry name" value="FN3_sf"/>
</dbReference>
<evidence type="ECO:0000259" key="4">
    <source>
        <dbReference type="PROSITE" id="PS50853"/>
    </source>
</evidence>